<comment type="caution">
    <text evidence="1">The sequence shown here is derived from an EMBL/GenBank/DDBJ whole genome shotgun (WGS) entry which is preliminary data.</text>
</comment>
<evidence type="ECO:0000313" key="2">
    <source>
        <dbReference type="Proteomes" id="UP000253410"/>
    </source>
</evidence>
<dbReference type="EMBL" id="QFFJ01000002">
    <property type="protein sequence ID" value="RBL89490.1"/>
    <property type="molecule type" value="Genomic_DNA"/>
</dbReference>
<accession>A0A365XTL8</accession>
<evidence type="ECO:0000313" key="1">
    <source>
        <dbReference type="EMBL" id="RBL89490.1"/>
    </source>
</evidence>
<gene>
    <name evidence="1" type="ORF">DF182_23540</name>
</gene>
<protein>
    <submittedName>
        <fullName evidence="1">Uncharacterized protein</fullName>
    </submittedName>
</protein>
<dbReference type="NCBIfam" id="NF038153">
    <property type="entry name" value="lant_leader_L1a"/>
    <property type="match status" value="1"/>
</dbReference>
<name>A0A365XTL8_9BACT</name>
<sequence>MLFINYVLVREVNDTVRFANQCNNITAVIFLWMFLSSASCKKSLSCQTLLIFIITINNHQTHKSTNMKKKKLSLSKKLFVQKETISLLSQEQQHGVIGGARTTYGCPTWLPNAGCLTETTPQILCI</sequence>
<reference evidence="1 2" key="1">
    <citation type="submission" date="2018-05" db="EMBL/GenBank/DDBJ databases">
        <title>Chitinophaga sp. K3CV102501T nov., isolated from isolated from a monsoon evergreen broad-leaved forest soil.</title>
        <authorList>
            <person name="Lv Y."/>
        </authorList>
    </citation>
    <scope>NUCLEOTIDE SEQUENCE [LARGE SCALE GENOMIC DNA]</scope>
    <source>
        <strain evidence="1 2">GDMCC 1.1325</strain>
    </source>
</reference>
<proteinExistence type="predicted"/>
<organism evidence="1 2">
    <name type="scientific">Chitinophaga flava</name>
    <dbReference type="NCBI Taxonomy" id="2259036"/>
    <lineage>
        <taxon>Bacteria</taxon>
        <taxon>Pseudomonadati</taxon>
        <taxon>Bacteroidota</taxon>
        <taxon>Chitinophagia</taxon>
        <taxon>Chitinophagales</taxon>
        <taxon>Chitinophagaceae</taxon>
        <taxon>Chitinophaga</taxon>
    </lineage>
</organism>
<keyword evidence="2" id="KW-1185">Reference proteome</keyword>
<dbReference type="Proteomes" id="UP000253410">
    <property type="component" value="Unassembled WGS sequence"/>
</dbReference>
<dbReference type="InterPro" id="IPR058238">
    <property type="entry name" value="Lant_leader_dom"/>
</dbReference>
<dbReference type="AlphaFoldDB" id="A0A365XTL8"/>